<keyword evidence="9 12" id="KW-0408">Iron</keyword>
<evidence type="ECO:0000256" key="13">
    <source>
        <dbReference type="SAM" id="Phobius"/>
    </source>
</evidence>
<dbReference type="SUPFAM" id="SSF48264">
    <property type="entry name" value="Cytochrome P450"/>
    <property type="match status" value="1"/>
</dbReference>
<evidence type="ECO:0000256" key="7">
    <source>
        <dbReference type="ARBA" id="ARBA00022989"/>
    </source>
</evidence>
<evidence type="ECO:0000256" key="1">
    <source>
        <dbReference type="ARBA" id="ARBA00001971"/>
    </source>
</evidence>
<reference evidence="14 15" key="1">
    <citation type="submission" date="2023-01" db="EMBL/GenBank/DDBJ databases">
        <title>Analysis of 21 Apiospora genomes using comparative genomics revels a genus with tremendous synthesis potential of carbohydrate active enzymes and secondary metabolites.</title>
        <authorList>
            <person name="Sorensen T."/>
        </authorList>
    </citation>
    <scope>NUCLEOTIDE SEQUENCE [LARGE SCALE GENOMIC DNA]</scope>
    <source>
        <strain evidence="14 15">CBS 20057</strain>
    </source>
</reference>
<dbReference type="Pfam" id="PF00067">
    <property type="entry name" value="p450"/>
    <property type="match status" value="1"/>
</dbReference>
<keyword evidence="5 13" id="KW-0812">Transmembrane</keyword>
<evidence type="ECO:0000256" key="6">
    <source>
        <dbReference type="ARBA" id="ARBA00022723"/>
    </source>
</evidence>
<evidence type="ECO:0000256" key="9">
    <source>
        <dbReference type="ARBA" id="ARBA00023004"/>
    </source>
</evidence>
<dbReference type="InterPro" id="IPR036396">
    <property type="entry name" value="Cyt_P450_sf"/>
</dbReference>
<evidence type="ECO:0000256" key="12">
    <source>
        <dbReference type="RuleBase" id="RU000461"/>
    </source>
</evidence>
<feature type="transmembrane region" description="Helical" evidence="13">
    <location>
        <begin position="6"/>
        <end position="22"/>
    </location>
</feature>
<evidence type="ECO:0000256" key="3">
    <source>
        <dbReference type="ARBA" id="ARBA00010617"/>
    </source>
</evidence>
<name>A0ABR1RVJ7_9PEZI</name>
<keyword evidence="7 13" id="KW-1133">Transmembrane helix</keyword>
<dbReference type="CDD" id="cd11061">
    <property type="entry name" value="CYP67-like"/>
    <property type="match status" value="1"/>
</dbReference>
<dbReference type="Gene3D" id="1.10.630.10">
    <property type="entry name" value="Cytochrome P450"/>
    <property type="match status" value="1"/>
</dbReference>
<dbReference type="InterPro" id="IPR002401">
    <property type="entry name" value="Cyt_P450_E_grp-I"/>
</dbReference>
<keyword evidence="6 12" id="KW-0479">Metal-binding</keyword>
<feature type="transmembrane region" description="Helical" evidence="13">
    <location>
        <begin position="65"/>
        <end position="89"/>
    </location>
</feature>
<evidence type="ECO:0000313" key="14">
    <source>
        <dbReference type="EMBL" id="KAK8018989.1"/>
    </source>
</evidence>
<keyword evidence="8 12" id="KW-0560">Oxidoreductase</keyword>
<organism evidence="14 15">
    <name type="scientific">Apiospora marii</name>
    <dbReference type="NCBI Taxonomy" id="335849"/>
    <lineage>
        <taxon>Eukaryota</taxon>
        <taxon>Fungi</taxon>
        <taxon>Dikarya</taxon>
        <taxon>Ascomycota</taxon>
        <taxon>Pezizomycotina</taxon>
        <taxon>Sordariomycetes</taxon>
        <taxon>Xylariomycetidae</taxon>
        <taxon>Amphisphaeriales</taxon>
        <taxon>Apiosporaceae</taxon>
        <taxon>Apiospora</taxon>
    </lineage>
</organism>
<evidence type="ECO:0000256" key="4">
    <source>
        <dbReference type="ARBA" id="ARBA00022617"/>
    </source>
</evidence>
<comment type="caution">
    <text evidence="14">The sequence shown here is derived from an EMBL/GenBank/DDBJ whole genome shotgun (WGS) entry which is preliminary data.</text>
</comment>
<dbReference type="PRINTS" id="PR00463">
    <property type="entry name" value="EP450I"/>
</dbReference>
<feature type="transmembrane region" description="Helical" evidence="13">
    <location>
        <begin position="34"/>
        <end position="53"/>
    </location>
</feature>
<comment type="cofactor">
    <cofactor evidence="1">
        <name>heme</name>
        <dbReference type="ChEBI" id="CHEBI:30413"/>
    </cofactor>
</comment>
<evidence type="ECO:0000256" key="10">
    <source>
        <dbReference type="ARBA" id="ARBA00023033"/>
    </source>
</evidence>
<keyword evidence="4 12" id="KW-0349">Heme</keyword>
<dbReference type="PANTHER" id="PTHR24305:SF112">
    <property type="entry name" value="L-ORNITHINE-N5-MONOOXYGENASE (EUROFUNG)"/>
    <property type="match status" value="1"/>
</dbReference>
<feature type="transmembrane region" description="Helical" evidence="13">
    <location>
        <begin position="264"/>
        <end position="288"/>
    </location>
</feature>
<keyword evidence="10 12" id="KW-0503">Monooxygenase</keyword>
<accession>A0ABR1RVJ7</accession>
<proteinExistence type="inferred from homology"/>
<evidence type="ECO:0000256" key="11">
    <source>
        <dbReference type="ARBA" id="ARBA00023136"/>
    </source>
</evidence>
<sequence>MMLYHVLLPALAGLVAHHGFFIHGEWHLRTAEIIGTHLTLAALTFSALFYYVGKASVNALVPASSTTAVMAAAYLSALFTSMTVYRLFFHATRHFPGPKLAAVSKFWHIFHIRDSRNFLFLEKLHKQYGNLVRTGPNEITIFHPSGIELLDGWNNENTKDVWYDVLKPRSSAIFTRDELDHKHRRKVWTQSLSNKSMDSLRPRIAEQAHALRRCIEEHEGHPVDLDEVMSLFSFDAMGEVVFGEDFDLMRTHTMLPVIRHRDRALALLGPIADAIWIACLAFAVVPFYGRVRDWFRMVAFCEERMSQRIKRKEEHTKKDMASFFIEEHENLRGERSVRGRDLLLSGTSVSAVVAGSDTTRASLIAMYWFLAKHPEHVDKIRAEIDGVDTNDANALARLPHLNAVINEVLRLVPPAMTGGGRLTGPRGLMVDGVLIPPYTKVTAPKYVIHRAESAFQYPDEFIPERWTTRPELVRQKNAFGPFSFGTRQCIGKAVAYVELRLTTAILVQHFNIRFAPGYDPGSMWSGMRDQVTAQPGPVLCVFEPRA</sequence>
<gene>
    <name evidence="14" type="ORF">PG991_008179</name>
</gene>
<dbReference type="PRINTS" id="PR00385">
    <property type="entry name" value="P450"/>
</dbReference>
<dbReference type="PANTHER" id="PTHR24305">
    <property type="entry name" value="CYTOCHROME P450"/>
    <property type="match status" value="1"/>
</dbReference>
<keyword evidence="15" id="KW-1185">Reference proteome</keyword>
<evidence type="ECO:0000256" key="8">
    <source>
        <dbReference type="ARBA" id="ARBA00023002"/>
    </source>
</evidence>
<dbReference type="EMBL" id="JAQQWI010000010">
    <property type="protein sequence ID" value="KAK8018989.1"/>
    <property type="molecule type" value="Genomic_DNA"/>
</dbReference>
<comment type="subcellular location">
    <subcellularLocation>
        <location evidence="2">Membrane</location>
    </subcellularLocation>
</comment>
<dbReference type="InterPro" id="IPR050121">
    <property type="entry name" value="Cytochrome_P450_monoxygenase"/>
</dbReference>
<evidence type="ECO:0000256" key="2">
    <source>
        <dbReference type="ARBA" id="ARBA00004370"/>
    </source>
</evidence>
<dbReference type="InterPro" id="IPR017972">
    <property type="entry name" value="Cyt_P450_CS"/>
</dbReference>
<evidence type="ECO:0000256" key="5">
    <source>
        <dbReference type="ARBA" id="ARBA00022692"/>
    </source>
</evidence>
<evidence type="ECO:0000313" key="15">
    <source>
        <dbReference type="Proteomes" id="UP001396898"/>
    </source>
</evidence>
<comment type="similarity">
    <text evidence="3 12">Belongs to the cytochrome P450 family.</text>
</comment>
<dbReference type="Proteomes" id="UP001396898">
    <property type="component" value="Unassembled WGS sequence"/>
</dbReference>
<protein>
    <submittedName>
        <fullName evidence="14">Tryprostatin B 6-hydroxylase</fullName>
    </submittedName>
</protein>
<dbReference type="InterPro" id="IPR001128">
    <property type="entry name" value="Cyt_P450"/>
</dbReference>
<keyword evidence="11 13" id="KW-0472">Membrane</keyword>
<dbReference type="PROSITE" id="PS00086">
    <property type="entry name" value="CYTOCHROME_P450"/>
    <property type="match status" value="1"/>
</dbReference>